<dbReference type="Proteomes" id="UP000049495">
    <property type="component" value="Unassembled WGS sequence"/>
</dbReference>
<organism evidence="1 2">
    <name type="scientific">Vibrio crassostreae</name>
    <dbReference type="NCBI Taxonomy" id="246167"/>
    <lineage>
        <taxon>Bacteria</taxon>
        <taxon>Pseudomonadati</taxon>
        <taxon>Pseudomonadota</taxon>
        <taxon>Gammaproteobacteria</taxon>
        <taxon>Vibrionales</taxon>
        <taxon>Vibrionaceae</taxon>
        <taxon>Vibrio</taxon>
    </lineage>
</organism>
<comment type="caution">
    <text evidence="1">The sequence shown here is derived from an EMBL/GenBank/DDBJ whole genome shotgun (WGS) entry which is preliminary data.</text>
</comment>
<accession>A0A822MPE0</accession>
<gene>
    <name evidence="1" type="ORF">VCR5J5_1370129</name>
</gene>
<evidence type="ECO:0000313" key="2">
    <source>
        <dbReference type="Proteomes" id="UP000049495"/>
    </source>
</evidence>
<evidence type="ECO:0000313" key="1">
    <source>
        <dbReference type="EMBL" id="CDT02733.1"/>
    </source>
</evidence>
<sequence length="41" mass="4790">MVIAFWTYLQIFFKGYAVQDLITGGALGPYSFRNRYLTCTY</sequence>
<dbReference type="EMBL" id="CCJV01000043">
    <property type="protein sequence ID" value="CDT02733.1"/>
    <property type="molecule type" value="Genomic_DNA"/>
</dbReference>
<reference evidence="2" key="1">
    <citation type="submission" date="2014-06" db="EMBL/GenBank/DDBJ databases">
        <authorList>
            <person name="Le Roux Frederique"/>
        </authorList>
    </citation>
    <scope>NUCLEOTIDE SEQUENCE [LARGE SCALE GENOMIC DNA]</scope>
    <source>
        <strain evidence="2">J5-5</strain>
    </source>
</reference>
<protein>
    <submittedName>
        <fullName evidence="1">Uncharacterized protein</fullName>
    </submittedName>
</protein>
<dbReference type="AlphaFoldDB" id="A0A822MPE0"/>
<name>A0A822MPE0_9VIBR</name>
<proteinExistence type="predicted"/>